<feature type="region of interest" description="Disordered" evidence="1">
    <location>
        <begin position="44"/>
        <end position="66"/>
    </location>
</feature>
<dbReference type="AlphaFoldDB" id="A0A149TJB8"/>
<feature type="region of interest" description="Disordered" evidence="1">
    <location>
        <begin position="1"/>
        <end position="22"/>
    </location>
</feature>
<gene>
    <name evidence="2" type="ORF">AD945_07710</name>
</gene>
<evidence type="ECO:0000256" key="1">
    <source>
        <dbReference type="SAM" id="MobiDB-lite"/>
    </source>
</evidence>
<proteinExistence type="predicted"/>
<reference evidence="2 3" key="1">
    <citation type="submission" date="2015-06" db="EMBL/GenBank/DDBJ databases">
        <title>Improved classification and identification of acetic acid bacteria using matrix-assisted laser desorption/ionization time-of-flight mass spectrometry; Gluconobacter nephelii and Gluconobacter uchimurae are later heterotypic synonyms of Gluconobacter japonicus and Gluconobacter oxydans, respectively.</title>
        <authorList>
            <person name="Li L."/>
            <person name="Cleenwerck I."/>
            <person name="De Vuyst L."/>
            <person name="Vandamme P."/>
        </authorList>
    </citation>
    <scope>NUCLEOTIDE SEQUENCE [LARGE SCALE GENOMIC DNA]</scope>
    <source>
        <strain evidence="2 3">LMG 1768</strain>
    </source>
</reference>
<name>A0A149TJB8_9PROT</name>
<evidence type="ECO:0000313" key="3">
    <source>
        <dbReference type="Proteomes" id="UP000075636"/>
    </source>
</evidence>
<comment type="caution">
    <text evidence="2">The sequence shown here is derived from an EMBL/GenBank/DDBJ whole genome shotgun (WGS) entry which is preliminary data.</text>
</comment>
<protein>
    <submittedName>
        <fullName evidence="2">Uncharacterized protein</fullName>
    </submittedName>
</protein>
<sequence length="66" mass="6941">MGVSEAAVRGVWSGADGSGETRTRDIAGFLGMILADRRAMRGRGRIGPGNRLRGTGRRVLDNVGAE</sequence>
<accession>A0A149TJB8</accession>
<dbReference type="Proteomes" id="UP000075636">
    <property type="component" value="Unassembled WGS sequence"/>
</dbReference>
<dbReference type="EMBL" id="LHZR01000104">
    <property type="protein sequence ID" value="KXV48344.1"/>
    <property type="molecule type" value="Genomic_DNA"/>
</dbReference>
<evidence type="ECO:0000313" key="2">
    <source>
        <dbReference type="EMBL" id="KXV48344.1"/>
    </source>
</evidence>
<organism evidence="2 3">
    <name type="scientific">Gluconobacter albidus</name>
    <dbReference type="NCBI Taxonomy" id="318683"/>
    <lineage>
        <taxon>Bacteria</taxon>
        <taxon>Pseudomonadati</taxon>
        <taxon>Pseudomonadota</taxon>
        <taxon>Alphaproteobacteria</taxon>
        <taxon>Acetobacterales</taxon>
        <taxon>Acetobacteraceae</taxon>
        <taxon>Gluconobacter</taxon>
    </lineage>
</organism>